<accession>A0A7J6QME0</accession>
<protein>
    <submittedName>
        <fullName evidence="3">Uncharacterized protein</fullName>
    </submittedName>
</protein>
<evidence type="ECO:0000313" key="3">
    <source>
        <dbReference type="EMBL" id="KAF4709301.1"/>
    </source>
</evidence>
<dbReference type="Proteomes" id="UP000574390">
    <property type="component" value="Unassembled WGS sequence"/>
</dbReference>
<dbReference type="AlphaFoldDB" id="A0A7J6QME0"/>
<evidence type="ECO:0000256" key="1">
    <source>
        <dbReference type="SAM" id="MobiDB-lite"/>
    </source>
</evidence>
<comment type="caution">
    <text evidence="3">The sequence shown here is derived from an EMBL/GenBank/DDBJ whole genome shotgun (WGS) entry which is preliminary data.</text>
</comment>
<evidence type="ECO:0000313" key="4">
    <source>
        <dbReference type="Proteomes" id="UP000574390"/>
    </source>
</evidence>
<sequence>MVGRSRCLLLSIATLCGLLCIVSGERRSLSGSMVDMPERVRSMNMIQVTEESCSGCTTMEKFLRDNDWALVLFYRLPTRGANRYIWAMKDNAEQACARLALGRLACGRVDVYIDRKYPMQFNIDPKTVPAIVILHRGVPKDVSRKQLDALMREKTVDSVIRYIRQQMSPSRPELVSRVVSLKSFRREIAKNDLVVAAFTNSTTETENFRRAVQTLLLKGRVPTTFINPGRGMRDEEIRFLQVSQESLTRQLGHAMDTLRVWIAGSDDVREWSCAPHTVDDIRTALPTAHAWEEALKALVESALHDFRVLRPVESSDGGRTSGSRRDKASISVEL</sequence>
<keyword evidence="2" id="KW-0732">Signal</keyword>
<feature type="chain" id="PRO_5029814163" evidence="2">
    <location>
        <begin position="25"/>
        <end position="334"/>
    </location>
</feature>
<dbReference type="EMBL" id="JABANM010028684">
    <property type="protein sequence ID" value="KAF4709301.1"/>
    <property type="molecule type" value="Genomic_DNA"/>
</dbReference>
<feature type="signal peptide" evidence="2">
    <location>
        <begin position="1"/>
        <end position="24"/>
    </location>
</feature>
<proteinExistence type="predicted"/>
<evidence type="ECO:0000256" key="2">
    <source>
        <dbReference type="SAM" id="SignalP"/>
    </source>
</evidence>
<organism evidence="3 4">
    <name type="scientific">Perkinsus olseni</name>
    <name type="common">Perkinsus atlanticus</name>
    <dbReference type="NCBI Taxonomy" id="32597"/>
    <lineage>
        <taxon>Eukaryota</taxon>
        <taxon>Sar</taxon>
        <taxon>Alveolata</taxon>
        <taxon>Perkinsozoa</taxon>
        <taxon>Perkinsea</taxon>
        <taxon>Perkinsida</taxon>
        <taxon>Perkinsidae</taxon>
        <taxon>Perkinsus</taxon>
    </lineage>
</organism>
<gene>
    <name evidence="3" type="ORF">FOZ62_025934</name>
</gene>
<name>A0A7J6QME0_PEROL</name>
<reference evidence="3 4" key="1">
    <citation type="submission" date="2020-04" db="EMBL/GenBank/DDBJ databases">
        <title>Perkinsus olseni comparative genomics.</title>
        <authorList>
            <person name="Bogema D.R."/>
        </authorList>
    </citation>
    <scope>NUCLEOTIDE SEQUENCE [LARGE SCALE GENOMIC DNA]</scope>
    <source>
        <strain evidence="3">ATCC PRA-205</strain>
    </source>
</reference>
<feature type="region of interest" description="Disordered" evidence="1">
    <location>
        <begin position="313"/>
        <end position="334"/>
    </location>
</feature>